<keyword evidence="2" id="KW-0560">Oxidoreductase</keyword>
<evidence type="ECO:0000259" key="5">
    <source>
        <dbReference type="Pfam" id="PF07992"/>
    </source>
</evidence>
<gene>
    <name evidence="7" type="ORF">GCM10011390_12520</name>
</gene>
<dbReference type="PRINTS" id="PR00419">
    <property type="entry name" value="ADXRDTASE"/>
</dbReference>
<dbReference type="InterPro" id="IPR006005">
    <property type="entry name" value="Glut_synth_ssu1"/>
</dbReference>
<keyword evidence="1" id="KW-0028">Amino-acid biosynthesis</keyword>
<dbReference type="PANTHER" id="PTHR43100">
    <property type="entry name" value="GLUTAMATE SYNTHASE [NADPH] SMALL CHAIN"/>
    <property type="match status" value="1"/>
</dbReference>
<dbReference type="EMBL" id="BMIQ01000001">
    <property type="protein sequence ID" value="GGD95263.1"/>
    <property type="molecule type" value="Genomic_DNA"/>
</dbReference>
<protein>
    <submittedName>
        <fullName evidence="7">Dihydropyrimidine dehydrogenase subunit A</fullName>
    </submittedName>
</protein>
<dbReference type="Proteomes" id="UP000644699">
    <property type="component" value="Unassembled WGS sequence"/>
</dbReference>
<reference evidence="7" key="2">
    <citation type="submission" date="2020-09" db="EMBL/GenBank/DDBJ databases">
        <authorList>
            <person name="Sun Q."/>
            <person name="Zhou Y."/>
        </authorList>
    </citation>
    <scope>NUCLEOTIDE SEQUENCE</scope>
    <source>
        <strain evidence="7">CGMCC 1.15367</strain>
    </source>
</reference>
<dbReference type="GO" id="GO:0051536">
    <property type="term" value="F:iron-sulfur cluster binding"/>
    <property type="evidence" value="ECO:0007669"/>
    <property type="project" value="InterPro"/>
</dbReference>
<feature type="domain" description="FAD/NAD(P)-binding" evidence="5">
    <location>
        <begin position="147"/>
        <end position="465"/>
    </location>
</feature>
<evidence type="ECO:0000259" key="6">
    <source>
        <dbReference type="Pfam" id="PF14691"/>
    </source>
</evidence>
<dbReference type="SUPFAM" id="SSF46548">
    <property type="entry name" value="alpha-helical ferredoxin"/>
    <property type="match status" value="1"/>
</dbReference>
<comment type="pathway">
    <text evidence="4">Amino-acid biosynthesis.</text>
</comment>
<dbReference type="GO" id="GO:0016639">
    <property type="term" value="F:oxidoreductase activity, acting on the CH-NH2 group of donors, NAD or NADP as acceptor"/>
    <property type="evidence" value="ECO:0007669"/>
    <property type="project" value="InterPro"/>
</dbReference>
<evidence type="ECO:0000256" key="3">
    <source>
        <dbReference type="ARBA" id="ARBA00023164"/>
    </source>
</evidence>
<proteinExistence type="predicted"/>
<dbReference type="AlphaFoldDB" id="A0A917E2P7"/>
<evidence type="ECO:0000256" key="1">
    <source>
        <dbReference type="ARBA" id="ARBA00022605"/>
    </source>
</evidence>
<evidence type="ECO:0000256" key="4">
    <source>
        <dbReference type="ARBA" id="ARBA00029440"/>
    </source>
</evidence>
<dbReference type="RefSeq" id="WP_188907309.1">
    <property type="nucleotide sequence ID" value="NZ_BMIQ01000001.1"/>
</dbReference>
<sequence>MGKVTGFLEIDRQTQKYQPASDRIRHFREFVLPMSDEEVGRQAARCMDCGVPYCHGPTGCPVHNQIPDWNDLVYSDDWEGAIRNLHSTNNFPEFTGRICPAPCEEACTLNLEDTPVAIKTIEQAIADKAYKLGFVRPQPAKTATGRRVAVIGSGPAGLAAAQQLGRAGHEVHVFERETRPGGLLRYGIPDFKMEKHLIDRRVEQMQGEGVTFFCGVEIGKNKPLAELTAQYDAVLYCGGAERPRDAGIPTHGLSGIYDAMPYLVQQNRRVGGENVQSTAWAAPEIWAGAKHVVVVGGGDTASDCVGTAFRQGAVKVTQLDIRPQPPKTENKLEVWPYWATKMRTSSSQAEGAIREFQVATLEFVGEDGHLTGVKCCEVDERRKPVPGTEFVIKADLAFIAIGFAGPFDSGFMAEAGQALETRADNRGNVSIKASDRDYRTSIDKLYVAGDVRRGQSLVVWAIREGRQAARAIDLELMGATTLPL</sequence>
<dbReference type="InterPro" id="IPR028261">
    <property type="entry name" value="DPD_II"/>
</dbReference>
<dbReference type="SUPFAM" id="SSF51971">
    <property type="entry name" value="Nucleotide-binding domain"/>
    <property type="match status" value="2"/>
</dbReference>
<dbReference type="GO" id="GO:0006537">
    <property type="term" value="P:glutamate biosynthetic process"/>
    <property type="evidence" value="ECO:0007669"/>
    <property type="project" value="UniProtKB-KW"/>
</dbReference>
<dbReference type="Pfam" id="PF14691">
    <property type="entry name" value="Fer4_20"/>
    <property type="match status" value="1"/>
</dbReference>
<evidence type="ECO:0000256" key="2">
    <source>
        <dbReference type="ARBA" id="ARBA00023002"/>
    </source>
</evidence>
<dbReference type="Gene3D" id="3.50.50.60">
    <property type="entry name" value="FAD/NAD(P)-binding domain"/>
    <property type="match status" value="2"/>
</dbReference>
<dbReference type="Pfam" id="PF07992">
    <property type="entry name" value="Pyr_redox_2"/>
    <property type="match status" value="1"/>
</dbReference>
<keyword evidence="3" id="KW-0314">Glutamate biosynthesis</keyword>
<dbReference type="InterPro" id="IPR036188">
    <property type="entry name" value="FAD/NAD-bd_sf"/>
</dbReference>
<keyword evidence="8" id="KW-1185">Reference proteome</keyword>
<dbReference type="PANTHER" id="PTHR43100:SF1">
    <property type="entry name" value="GLUTAMATE SYNTHASE [NADPH] SMALL CHAIN"/>
    <property type="match status" value="1"/>
</dbReference>
<accession>A0A917E2P7</accession>
<organism evidence="7 8">
    <name type="scientific">Aureimonas endophytica</name>
    <dbReference type="NCBI Taxonomy" id="2027858"/>
    <lineage>
        <taxon>Bacteria</taxon>
        <taxon>Pseudomonadati</taxon>
        <taxon>Pseudomonadota</taxon>
        <taxon>Alphaproteobacteria</taxon>
        <taxon>Hyphomicrobiales</taxon>
        <taxon>Aurantimonadaceae</taxon>
        <taxon>Aureimonas</taxon>
    </lineage>
</organism>
<feature type="domain" description="Dihydroprymidine dehydrogenase" evidence="6">
    <location>
        <begin position="23"/>
        <end position="131"/>
    </location>
</feature>
<dbReference type="Gene3D" id="1.10.1060.10">
    <property type="entry name" value="Alpha-helical ferredoxin"/>
    <property type="match status" value="1"/>
</dbReference>
<dbReference type="InterPro" id="IPR051394">
    <property type="entry name" value="Glutamate_Synthase"/>
</dbReference>
<evidence type="ECO:0000313" key="7">
    <source>
        <dbReference type="EMBL" id="GGD95263.1"/>
    </source>
</evidence>
<dbReference type="NCBIfam" id="TIGR01317">
    <property type="entry name" value="GOGAT_sm_gam"/>
    <property type="match status" value="1"/>
</dbReference>
<reference evidence="7" key="1">
    <citation type="journal article" date="2014" name="Int. J. Syst. Evol. Microbiol.">
        <title>Complete genome sequence of Corynebacterium casei LMG S-19264T (=DSM 44701T), isolated from a smear-ripened cheese.</title>
        <authorList>
            <consortium name="US DOE Joint Genome Institute (JGI-PGF)"/>
            <person name="Walter F."/>
            <person name="Albersmeier A."/>
            <person name="Kalinowski J."/>
            <person name="Ruckert C."/>
        </authorList>
    </citation>
    <scope>NUCLEOTIDE SEQUENCE</scope>
    <source>
        <strain evidence="7">CGMCC 1.15367</strain>
    </source>
</reference>
<evidence type="ECO:0000313" key="8">
    <source>
        <dbReference type="Proteomes" id="UP000644699"/>
    </source>
</evidence>
<dbReference type="InterPro" id="IPR023753">
    <property type="entry name" value="FAD/NAD-binding_dom"/>
</dbReference>
<comment type="caution">
    <text evidence="7">The sequence shown here is derived from an EMBL/GenBank/DDBJ whole genome shotgun (WGS) entry which is preliminary data.</text>
</comment>
<name>A0A917E2P7_9HYPH</name>
<dbReference type="InterPro" id="IPR009051">
    <property type="entry name" value="Helical_ferredxn"/>
</dbReference>